<protein>
    <recommendedName>
        <fullName evidence="1">Redox-sensing transcriptional repressor Rex</fullName>
    </recommendedName>
</protein>
<dbReference type="Pfam" id="PF02629">
    <property type="entry name" value="CoA_binding"/>
    <property type="match status" value="1"/>
</dbReference>
<keyword evidence="1" id="KW-0678">Repressor</keyword>
<keyword evidence="1" id="KW-0804">Transcription</keyword>
<dbReference type="HAMAP" id="MF_01131">
    <property type="entry name" value="Rex"/>
    <property type="match status" value="1"/>
</dbReference>
<comment type="caution">
    <text evidence="2">The sequence shown here is derived from an EMBL/GenBank/DDBJ whole genome shotgun (WGS) entry which is preliminary data.</text>
</comment>
<comment type="function">
    <text evidence="1">Modulates transcription in response to changes in cellular NADH/NAD(+) redox state.</text>
</comment>
<dbReference type="SUPFAM" id="SSF46785">
    <property type="entry name" value="Winged helix' DNA-binding domain"/>
    <property type="match status" value="1"/>
</dbReference>
<dbReference type="SUPFAM" id="SSF51735">
    <property type="entry name" value="NAD(P)-binding Rossmann-fold domains"/>
    <property type="match status" value="1"/>
</dbReference>
<comment type="subcellular location">
    <subcellularLocation>
        <location evidence="1">Cytoplasm</location>
    </subcellularLocation>
</comment>
<dbReference type="InterPro" id="IPR003781">
    <property type="entry name" value="CoA-bd"/>
</dbReference>
<comment type="similarity">
    <text evidence="1">Belongs to the transcriptional regulatory Rex family.</text>
</comment>
<dbReference type="GO" id="GO:0051775">
    <property type="term" value="P:response to redox state"/>
    <property type="evidence" value="ECO:0007669"/>
    <property type="project" value="InterPro"/>
</dbReference>
<dbReference type="AlphaFoldDB" id="A0A4Q0UA28"/>
<dbReference type="InterPro" id="IPR036291">
    <property type="entry name" value="NAD(P)-bd_dom_sf"/>
</dbReference>
<sequence>MTPQNPIRHDPLPQPTLSRLPWYLAYIDRLHSNGVEFVSSTAISRQINVDASQIAKDLSYLGIKGKTRIGYEVKALASRLGEFLGFRESHNAIMAGVGSLGSALIADGGLQRFGLRIVAGIDTDPSVAGNQRAGINVYFPEQLADLVSDFHAEIGILAVPVEHAQAVADQMVAAGIRALWNFTPCRIVSRDDIVVQDTSIYAHLAVMYHKLKISGGGSAARGAAEGSGR</sequence>
<name>A0A4Q0UA28_9BACT</name>
<evidence type="ECO:0000313" key="2">
    <source>
        <dbReference type="EMBL" id="HJE38804.1"/>
    </source>
</evidence>
<organism evidence="2 3">
    <name type="scientific">Candidatus Amulumruptor caecigallinarius</name>
    <dbReference type="NCBI Taxonomy" id="2109911"/>
    <lineage>
        <taxon>Bacteria</taxon>
        <taxon>Pseudomonadati</taxon>
        <taxon>Bacteroidota</taxon>
        <taxon>Bacteroidia</taxon>
        <taxon>Bacteroidales</taxon>
        <taxon>Muribaculaceae</taxon>
        <taxon>Candidatus Amulumruptor</taxon>
    </lineage>
</organism>
<dbReference type="EMBL" id="DYXT01000020">
    <property type="protein sequence ID" value="HJE38804.1"/>
    <property type="molecule type" value="Genomic_DNA"/>
</dbReference>
<dbReference type="GO" id="GO:0005737">
    <property type="term" value="C:cytoplasm"/>
    <property type="evidence" value="ECO:0007669"/>
    <property type="project" value="UniProtKB-SubCell"/>
</dbReference>
<dbReference type="Proteomes" id="UP000711407">
    <property type="component" value="Unassembled WGS sequence"/>
</dbReference>
<dbReference type="NCBIfam" id="NF003995">
    <property type="entry name" value="PRK05472.2-4"/>
    <property type="match status" value="1"/>
</dbReference>
<reference evidence="2" key="2">
    <citation type="submission" date="2021-09" db="EMBL/GenBank/DDBJ databases">
        <authorList>
            <person name="Gilroy R."/>
        </authorList>
    </citation>
    <scope>NUCLEOTIDE SEQUENCE</scope>
    <source>
        <strain evidence="2">4100</strain>
    </source>
</reference>
<feature type="binding site" evidence="1">
    <location>
        <begin position="96"/>
        <end position="101"/>
    </location>
    <ligand>
        <name>NAD(+)</name>
        <dbReference type="ChEBI" id="CHEBI:57540"/>
    </ligand>
</feature>
<evidence type="ECO:0000256" key="1">
    <source>
        <dbReference type="HAMAP-Rule" id="MF_01131"/>
    </source>
</evidence>
<dbReference type="InterPro" id="IPR009718">
    <property type="entry name" value="Rex_DNA-bd_C_dom"/>
</dbReference>
<dbReference type="PANTHER" id="PTHR35786">
    <property type="entry name" value="REDOX-SENSING TRANSCRIPTIONAL REPRESSOR REX"/>
    <property type="match status" value="1"/>
</dbReference>
<dbReference type="GO" id="GO:0003677">
    <property type="term" value="F:DNA binding"/>
    <property type="evidence" value="ECO:0007669"/>
    <property type="project" value="UniProtKB-UniRule"/>
</dbReference>
<reference evidence="2" key="1">
    <citation type="journal article" date="2021" name="PeerJ">
        <title>Extensive microbial diversity within the chicken gut microbiome revealed by metagenomics and culture.</title>
        <authorList>
            <person name="Gilroy R."/>
            <person name="Ravi A."/>
            <person name="Getino M."/>
            <person name="Pursley I."/>
            <person name="Horton D.L."/>
            <person name="Alikhan N.F."/>
            <person name="Baker D."/>
            <person name="Gharbi K."/>
            <person name="Hall N."/>
            <person name="Watson M."/>
            <person name="Adriaenssens E.M."/>
            <person name="Foster-Nyarko E."/>
            <person name="Jarju S."/>
            <person name="Secka A."/>
            <person name="Antonio M."/>
            <person name="Oren A."/>
            <person name="Chaudhuri R.R."/>
            <person name="La Ragione R."/>
            <person name="Hildebrand F."/>
            <person name="Pallen M.J."/>
        </authorList>
    </citation>
    <scope>NUCLEOTIDE SEQUENCE</scope>
    <source>
        <strain evidence="2">4100</strain>
    </source>
</reference>
<dbReference type="PANTHER" id="PTHR35786:SF1">
    <property type="entry name" value="REDOX-SENSING TRANSCRIPTIONAL REPRESSOR REX 1"/>
    <property type="match status" value="1"/>
</dbReference>
<comment type="subunit">
    <text evidence="1">Homodimer.</text>
</comment>
<dbReference type="InterPro" id="IPR036388">
    <property type="entry name" value="WH-like_DNA-bd_sf"/>
</dbReference>
<keyword evidence="1" id="KW-0805">Transcription regulation</keyword>
<dbReference type="Pfam" id="PF06971">
    <property type="entry name" value="Put_DNA-bind_N"/>
    <property type="match status" value="1"/>
</dbReference>
<accession>A0A4Q0UA28</accession>
<dbReference type="InterPro" id="IPR022876">
    <property type="entry name" value="Tscrpt_rep_Rex"/>
</dbReference>
<dbReference type="InterPro" id="IPR036390">
    <property type="entry name" value="WH_DNA-bd_sf"/>
</dbReference>
<dbReference type="GO" id="GO:0003700">
    <property type="term" value="F:DNA-binding transcription factor activity"/>
    <property type="evidence" value="ECO:0007669"/>
    <property type="project" value="UniProtKB-UniRule"/>
</dbReference>
<evidence type="ECO:0000313" key="3">
    <source>
        <dbReference type="Proteomes" id="UP000711407"/>
    </source>
</evidence>
<dbReference type="GO" id="GO:0045892">
    <property type="term" value="P:negative regulation of DNA-templated transcription"/>
    <property type="evidence" value="ECO:0007669"/>
    <property type="project" value="InterPro"/>
</dbReference>
<keyword evidence="1" id="KW-0238">DNA-binding</keyword>
<dbReference type="Gene3D" id="3.40.50.720">
    <property type="entry name" value="NAD(P)-binding Rossmann-like Domain"/>
    <property type="match status" value="1"/>
</dbReference>
<keyword evidence="1" id="KW-0520">NAD</keyword>
<dbReference type="Gene3D" id="1.10.10.10">
    <property type="entry name" value="Winged helix-like DNA-binding domain superfamily/Winged helix DNA-binding domain"/>
    <property type="match status" value="1"/>
</dbReference>
<proteinExistence type="inferred from homology"/>
<feature type="DNA-binding region" description="H-T-H motif" evidence="1">
    <location>
        <begin position="22"/>
        <end position="61"/>
    </location>
</feature>
<keyword evidence="1" id="KW-0963">Cytoplasm</keyword>
<dbReference type="NCBIfam" id="NF003996">
    <property type="entry name" value="PRK05472.2-5"/>
    <property type="match status" value="1"/>
</dbReference>
<dbReference type="NCBIfam" id="NF003994">
    <property type="entry name" value="PRK05472.2-3"/>
    <property type="match status" value="1"/>
</dbReference>
<gene>
    <name evidence="1" type="primary">rex</name>
    <name evidence="2" type="ORF">K8V47_03450</name>
</gene>
<dbReference type="SMART" id="SM00881">
    <property type="entry name" value="CoA_binding"/>
    <property type="match status" value="1"/>
</dbReference>